<proteinExistence type="predicted"/>
<feature type="compositionally biased region" description="Basic and acidic residues" evidence="1">
    <location>
        <begin position="63"/>
        <end position="74"/>
    </location>
</feature>
<feature type="compositionally biased region" description="Basic and acidic residues" evidence="1">
    <location>
        <begin position="32"/>
        <end position="46"/>
    </location>
</feature>
<dbReference type="Proteomes" id="UP001066276">
    <property type="component" value="Chromosome 3_1"/>
</dbReference>
<name>A0AAV7UMW0_PLEWA</name>
<gene>
    <name evidence="2" type="ORF">NDU88_006761</name>
</gene>
<evidence type="ECO:0000256" key="1">
    <source>
        <dbReference type="SAM" id="MobiDB-lite"/>
    </source>
</evidence>
<organism evidence="2 3">
    <name type="scientific">Pleurodeles waltl</name>
    <name type="common">Iberian ribbed newt</name>
    <dbReference type="NCBI Taxonomy" id="8319"/>
    <lineage>
        <taxon>Eukaryota</taxon>
        <taxon>Metazoa</taxon>
        <taxon>Chordata</taxon>
        <taxon>Craniata</taxon>
        <taxon>Vertebrata</taxon>
        <taxon>Euteleostomi</taxon>
        <taxon>Amphibia</taxon>
        <taxon>Batrachia</taxon>
        <taxon>Caudata</taxon>
        <taxon>Salamandroidea</taxon>
        <taxon>Salamandridae</taxon>
        <taxon>Pleurodelinae</taxon>
        <taxon>Pleurodeles</taxon>
    </lineage>
</organism>
<evidence type="ECO:0000313" key="2">
    <source>
        <dbReference type="EMBL" id="KAJ1190021.1"/>
    </source>
</evidence>
<dbReference type="EMBL" id="JANPWB010000005">
    <property type="protein sequence ID" value="KAJ1190021.1"/>
    <property type="molecule type" value="Genomic_DNA"/>
</dbReference>
<sequence>MRPHAASGCSRPDLDWRPVVGSAGLGLPRVPRSPELRAAAEVERGPRAAGWPPEEVEMASAKAKRDQSVREMLTRSHPGQNRQAETEALTRGAAPTGGGKAEGEAPVTKSFLTSLFDSLRIDLQELRKDISQEVRDLRSDLTSLGERVSNMEDSEISRGEEVEQLKQEVLRLREQQEQLQPMAVDLTLTLTSSFISVKQYHKSILVKFLHF</sequence>
<comment type="caution">
    <text evidence="2">The sequence shown here is derived from an EMBL/GenBank/DDBJ whole genome shotgun (WGS) entry which is preliminary data.</text>
</comment>
<feature type="region of interest" description="Disordered" evidence="1">
    <location>
        <begin position="1"/>
        <end position="105"/>
    </location>
</feature>
<evidence type="ECO:0000313" key="3">
    <source>
        <dbReference type="Proteomes" id="UP001066276"/>
    </source>
</evidence>
<protein>
    <submittedName>
        <fullName evidence="2">Uncharacterized protein</fullName>
    </submittedName>
</protein>
<dbReference type="SUPFAM" id="SSF58100">
    <property type="entry name" value="Bacterial hemolysins"/>
    <property type="match status" value="1"/>
</dbReference>
<accession>A0AAV7UMW0</accession>
<dbReference type="AlphaFoldDB" id="A0AAV7UMW0"/>
<keyword evidence="3" id="KW-1185">Reference proteome</keyword>
<reference evidence="2" key="1">
    <citation type="journal article" date="2022" name="bioRxiv">
        <title>Sequencing and chromosome-scale assembly of the giantPleurodeles waltlgenome.</title>
        <authorList>
            <person name="Brown T."/>
            <person name="Elewa A."/>
            <person name="Iarovenko S."/>
            <person name="Subramanian E."/>
            <person name="Araus A.J."/>
            <person name="Petzold A."/>
            <person name="Susuki M."/>
            <person name="Suzuki K.-i.T."/>
            <person name="Hayashi T."/>
            <person name="Toyoda A."/>
            <person name="Oliveira C."/>
            <person name="Osipova E."/>
            <person name="Leigh N.D."/>
            <person name="Simon A."/>
            <person name="Yun M.H."/>
        </authorList>
    </citation>
    <scope>NUCLEOTIDE SEQUENCE</scope>
    <source>
        <strain evidence="2">20211129_DDA</strain>
        <tissue evidence="2">Liver</tissue>
    </source>
</reference>